<dbReference type="Gene3D" id="3.40.50.300">
    <property type="entry name" value="P-loop containing nucleotide triphosphate hydrolases"/>
    <property type="match status" value="1"/>
</dbReference>
<dbReference type="InterPro" id="IPR003593">
    <property type="entry name" value="AAA+_ATPase"/>
</dbReference>
<keyword evidence="1" id="KW-0175">Coiled coil</keyword>
<dbReference type="CDD" id="cd00009">
    <property type="entry name" value="AAA"/>
    <property type="match status" value="1"/>
</dbReference>
<dbReference type="AlphaFoldDB" id="A0A6G5QN80"/>
<protein>
    <submittedName>
        <fullName evidence="3">ATPase, AAA family</fullName>
    </submittedName>
</protein>
<dbReference type="Proteomes" id="UP000502377">
    <property type="component" value="Chromosome"/>
</dbReference>
<reference evidence="3 4" key="1">
    <citation type="submission" date="2016-07" db="EMBL/GenBank/DDBJ databases">
        <title>Comparative genomics of the Campylobacter concisus group.</title>
        <authorList>
            <person name="Miller W.G."/>
            <person name="Yee E."/>
            <person name="Chapman M.H."/>
            <person name="Huynh S."/>
            <person name="Bono J.L."/>
            <person name="On S.L.W."/>
            <person name="StLeger J."/>
            <person name="Foster G."/>
            <person name="Parker C.T."/>
        </authorList>
    </citation>
    <scope>NUCLEOTIDE SEQUENCE [LARGE SCALE GENOMIC DNA]</scope>
    <source>
        <strain evidence="3 4">ATCC 33238</strain>
    </source>
</reference>
<dbReference type="Pfam" id="PF13401">
    <property type="entry name" value="AAA_22"/>
    <property type="match status" value="1"/>
</dbReference>
<feature type="domain" description="AAA+ ATPase" evidence="2">
    <location>
        <begin position="41"/>
        <end position="181"/>
    </location>
</feature>
<organism evidence="3 4">
    <name type="scientific">Campylobacter rectus</name>
    <name type="common">Wolinella recta</name>
    <dbReference type="NCBI Taxonomy" id="203"/>
    <lineage>
        <taxon>Bacteria</taxon>
        <taxon>Pseudomonadati</taxon>
        <taxon>Campylobacterota</taxon>
        <taxon>Epsilonproteobacteria</taxon>
        <taxon>Campylobacterales</taxon>
        <taxon>Campylobacteraceae</taxon>
        <taxon>Campylobacter</taxon>
    </lineage>
</organism>
<dbReference type="InterPro" id="IPR027417">
    <property type="entry name" value="P-loop_NTPase"/>
</dbReference>
<dbReference type="SMART" id="SM00382">
    <property type="entry name" value="AAA"/>
    <property type="match status" value="1"/>
</dbReference>
<dbReference type="EMBL" id="CP012543">
    <property type="protein sequence ID" value="QCD47091.1"/>
    <property type="molecule type" value="Genomic_DNA"/>
</dbReference>
<name>A0A6G5QN80_CAMRE</name>
<dbReference type="GO" id="GO:0016887">
    <property type="term" value="F:ATP hydrolysis activity"/>
    <property type="evidence" value="ECO:0007669"/>
    <property type="project" value="InterPro"/>
</dbReference>
<gene>
    <name evidence="3" type="ORF">CRECT_1442</name>
</gene>
<dbReference type="PANTHER" id="PTHR35894:SF1">
    <property type="entry name" value="PHOSPHORIBULOKINASE _ URIDINE KINASE FAMILY"/>
    <property type="match status" value="1"/>
</dbReference>
<dbReference type="InterPro" id="IPR052026">
    <property type="entry name" value="ExeA_AAA_ATPase_DNA-bind"/>
</dbReference>
<accession>A0A6G5QN80</accession>
<sequence>MGNKYTTLKNIFIDVAGENNYINLDKSIIAYKKILDLLQKPAKLILFCGKPGCGKTFLLKKIVSDLKDRDDIIFFPYPFFNETEFVKSLYEGIFKKESQEKIESYEQFIKAYEAKIDNNQDKKPIIVILDESQLYPEILLEKIRIMSDSGLFKFLFATHETIDKDVLSRDYFKSRVWESIEMGSIDTEEMKVYLENKLQNSQFFYIFLKFTEEQFKLLNELSQGNLRMLNKLMFNIFELYEYFDANQPTIIGGDKMVTKILEMAAIKSELIDA</sequence>
<evidence type="ECO:0000259" key="2">
    <source>
        <dbReference type="SMART" id="SM00382"/>
    </source>
</evidence>
<proteinExistence type="predicted"/>
<dbReference type="KEGG" id="crx:CRECT_1442"/>
<dbReference type="InterPro" id="IPR049945">
    <property type="entry name" value="AAA_22"/>
</dbReference>
<evidence type="ECO:0000313" key="4">
    <source>
        <dbReference type="Proteomes" id="UP000502377"/>
    </source>
</evidence>
<dbReference type="PANTHER" id="PTHR35894">
    <property type="entry name" value="GENERAL SECRETION PATHWAY PROTEIN A-RELATED"/>
    <property type="match status" value="1"/>
</dbReference>
<evidence type="ECO:0000256" key="1">
    <source>
        <dbReference type="SAM" id="Coils"/>
    </source>
</evidence>
<dbReference type="SUPFAM" id="SSF52540">
    <property type="entry name" value="P-loop containing nucleoside triphosphate hydrolases"/>
    <property type="match status" value="1"/>
</dbReference>
<feature type="coiled-coil region" evidence="1">
    <location>
        <begin position="95"/>
        <end position="122"/>
    </location>
</feature>
<evidence type="ECO:0000313" key="3">
    <source>
        <dbReference type="EMBL" id="QCD47091.1"/>
    </source>
</evidence>
<dbReference type="RefSeq" id="WP_002945219.1">
    <property type="nucleotide sequence ID" value="NZ_CAUTXX010000044.1"/>
</dbReference>